<keyword evidence="4" id="KW-1185">Reference proteome</keyword>
<dbReference type="PANTHER" id="PTHR47272">
    <property type="entry name" value="DDE_TNP_1_7 DOMAIN-CONTAINING PROTEIN"/>
    <property type="match status" value="1"/>
</dbReference>
<dbReference type="Proteomes" id="UP001162162">
    <property type="component" value="Unassembled WGS sequence"/>
</dbReference>
<dbReference type="PANTHER" id="PTHR47272:SF2">
    <property type="entry name" value="PIGGYBAC TRANSPOSABLE ELEMENT-DERIVED PROTEIN 3-LIKE"/>
    <property type="match status" value="1"/>
</dbReference>
<protein>
    <recommendedName>
        <fullName evidence="2">PiggyBac transposable element-derived protein domain-containing protein</fullName>
    </recommendedName>
</protein>
<dbReference type="EMBL" id="JAPWTK010000213">
    <property type="protein sequence ID" value="KAJ8945544.1"/>
    <property type="molecule type" value="Genomic_DNA"/>
</dbReference>
<organism evidence="3 4">
    <name type="scientific">Aromia moschata</name>
    <dbReference type="NCBI Taxonomy" id="1265417"/>
    <lineage>
        <taxon>Eukaryota</taxon>
        <taxon>Metazoa</taxon>
        <taxon>Ecdysozoa</taxon>
        <taxon>Arthropoda</taxon>
        <taxon>Hexapoda</taxon>
        <taxon>Insecta</taxon>
        <taxon>Pterygota</taxon>
        <taxon>Neoptera</taxon>
        <taxon>Endopterygota</taxon>
        <taxon>Coleoptera</taxon>
        <taxon>Polyphaga</taxon>
        <taxon>Cucujiformia</taxon>
        <taxon>Chrysomeloidea</taxon>
        <taxon>Cerambycidae</taxon>
        <taxon>Cerambycinae</taxon>
        <taxon>Callichromatini</taxon>
        <taxon>Aromia</taxon>
    </lineage>
</organism>
<feature type="domain" description="PiggyBac transposable element-derived protein" evidence="2">
    <location>
        <begin position="67"/>
        <end position="310"/>
    </location>
</feature>
<evidence type="ECO:0000313" key="4">
    <source>
        <dbReference type="Proteomes" id="UP001162162"/>
    </source>
</evidence>
<evidence type="ECO:0000259" key="2">
    <source>
        <dbReference type="Pfam" id="PF13843"/>
    </source>
</evidence>
<comment type="caution">
    <text evidence="3">The sequence shown here is derived from an EMBL/GenBank/DDBJ whole genome shotgun (WGS) entry which is preliminary data.</text>
</comment>
<feature type="compositionally biased region" description="Acidic residues" evidence="1">
    <location>
        <begin position="20"/>
        <end position="30"/>
    </location>
</feature>
<sequence>MDTRTFYGIKGILIPNGNESENDELSDDDDRVVVTKSDSSSEDEDQPVLGVVSETGIDHEENVLWDRQPGYDKLFKIRPFLEKVKERLLLVPKEEHLAVDEQIIPTKARSSIKQYNPKKPHKWGYKVFVLSGISGFSYDFDIFAGPTILKEDQPNLGASSNVVVKLIENVPRHQNYKIFFDNWFTGIPLLVYLSKEGILPLGTVRMNRVPDFQPLKESEMKKQGRGAYVEKVTTVDGVDISLVSWYDNKIVNTISTYIGSQPLSEVRRFSKKENVHIMIPRPHSISVYNSYMGGVDLLDSMLGYHRILISWILWRRAKKDEAMYLPLSEFKLGLAEILTRAGSEQGGSEPALVQENVVDLLPLCNLNLI</sequence>
<evidence type="ECO:0000256" key="1">
    <source>
        <dbReference type="SAM" id="MobiDB-lite"/>
    </source>
</evidence>
<reference evidence="3" key="1">
    <citation type="journal article" date="2023" name="Insect Mol. Biol.">
        <title>Genome sequencing provides insights into the evolution of gene families encoding plant cell wall-degrading enzymes in longhorned beetles.</title>
        <authorList>
            <person name="Shin N.R."/>
            <person name="Okamura Y."/>
            <person name="Kirsch R."/>
            <person name="Pauchet Y."/>
        </authorList>
    </citation>
    <scope>NUCLEOTIDE SEQUENCE</scope>
    <source>
        <strain evidence="3">AMC_N1</strain>
    </source>
</reference>
<gene>
    <name evidence="3" type="ORF">NQ318_020390</name>
</gene>
<dbReference type="Pfam" id="PF13843">
    <property type="entry name" value="DDE_Tnp_1_7"/>
    <property type="match status" value="1"/>
</dbReference>
<proteinExistence type="predicted"/>
<name>A0AAV8Y374_9CUCU</name>
<dbReference type="AlphaFoldDB" id="A0AAV8Y374"/>
<dbReference type="InterPro" id="IPR029526">
    <property type="entry name" value="PGBD"/>
</dbReference>
<feature type="region of interest" description="Disordered" evidence="1">
    <location>
        <begin position="16"/>
        <end position="45"/>
    </location>
</feature>
<evidence type="ECO:0000313" key="3">
    <source>
        <dbReference type="EMBL" id="KAJ8945544.1"/>
    </source>
</evidence>
<accession>A0AAV8Y374</accession>